<evidence type="ECO:0000256" key="2">
    <source>
        <dbReference type="ARBA" id="ARBA00011902"/>
    </source>
</evidence>
<evidence type="ECO:0000256" key="12">
    <source>
        <dbReference type="ARBA" id="ARBA00023136"/>
    </source>
</evidence>
<dbReference type="GO" id="GO:0005886">
    <property type="term" value="C:plasma membrane"/>
    <property type="evidence" value="ECO:0007669"/>
    <property type="project" value="TreeGrafter"/>
</dbReference>
<dbReference type="AlphaFoldDB" id="A0A9P0F0M5"/>
<evidence type="ECO:0000256" key="11">
    <source>
        <dbReference type="ARBA" id="ARBA00022989"/>
    </source>
</evidence>
<evidence type="ECO:0000256" key="17">
    <source>
        <dbReference type="ARBA" id="ARBA00023319"/>
    </source>
</evidence>
<keyword evidence="9" id="KW-0418">Kinase</keyword>
<evidence type="ECO:0000256" key="9">
    <source>
        <dbReference type="ARBA" id="ARBA00022777"/>
    </source>
</evidence>
<dbReference type="GO" id="GO:0007169">
    <property type="term" value="P:cell surface receptor protein tyrosine kinase signaling pathway"/>
    <property type="evidence" value="ECO:0007669"/>
    <property type="project" value="TreeGrafter"/>
</dbReference>
<comment type="catalytic activity">
    <reaction evidence="18">
        <text>L-tyrosyl-[protein] + ATP = O-phospho-L-tyrosyl-[protein] + ADP + H(+)</text>
        <dbReference type="Rhea" id="RHEA:10596"/>
        <dbReference type="Rhea" id="RHEA-COMP:10136"/>
        <dbReference type="Rhea" id="RHEA-COMP:20101"/>
        <dbReference type="ChEBI" id="CHEBI:15378"/>
        <dbReference type="ChEBI" id="CHEBI:30616"/>
        <dbReference type="ChEBI" id="CHEBI:46858"/>
        <dbReference type="ChEBI" id="CHEBI:61978"/>
        <dbReference type="ChEBI" id="CHEBI:456216"/>
        <dbReference type="EC" id="2.7.10.1"/>
    </reaction>
</comment>
<evidence type="ECO:0000256" key="3">
    <source>
        <dbReference type="ARBA" id="ARBA00022553"/>
    </source>
</evidence>
<evidence type="ECO:0000256" key="14">
    <source>
        <dbReference type="ARBA" id="ARBA00023157"/>
    </source>
</evidence>
<evidence type="ECO:0000256" key="15">
    <source>
        <dbReference type="ARBA" id="ARBA00023170"/>
    </source>
</evidence>
<dbReference type="GO" id="GO:0043235">
    <property type="term" value="C:receptor complex"/>
    <property type="evidence" value="ECO:0007669"/>
    <property type="project" value="TreeGrafter"/>
</dbReference>
<dbReference type="Proteomes" id="UP001152759">
    <property type="component" value="Chromosome 3"/>
</dbReference>
<dbReference type="InterPro" id="IPR017441">
    <property type="entry name" value="Protein_kinase_ATP_BS"/>
</dbReference>
<feature type="compositionally biased region" description="Basic and acidic residues" evidence="21">
    <location>
        <begin position="144"/>
        <end position="164"/>
    </location>
</feature>
<evidence type="ECO:0000256" key="4">
    <source>
        <dbReference type="ARBA" id="ARBA00022679"/>
    </source>
</evidence>
<evidence type="ECO:0000313" key="25">
    <source>
        <dbReference type="Proteomes" id="UP001152759"/>
    </source>
</evidence>
<evidence type="ECO:0000256" key="10">
    <source>
        <dbReference type="ARBA" id="ARBA00022840"/>
    </source>
</evidence>
<feature type="region of interest" description="Disordered" evidence="21">
    <location>
        <begin position="300"/>
        <end position="328"/>
    </location>
</feature>
<keyword evidence="11 22" id="KW-1133">Transmembrane helix</keyword>
<dbReference type="InterPro" id="IPR008266">
    <property type="entry name" value="Tyr_kinase_AS"/>
</dbReference>
<evidence type="ECO:0000256" key="5">
    <source>
        <dbReference type="ARBA" id="ARBA00022692"/>
    </source>
</evidence>
<evidence type="ECO:0000256" key="16">
    <source>
        <dbReference type="ARBA" id="ARBA00023180"/>
    </source>
</evidence>
<reference evidence="24" key="1">
    <citation type="submission" date="2021-12" db="EMBL/GenBank/DDBJ databases">
        <authorList>
            <person name="King R."/>
        </authorList>
    </citation>
    <scope>NUCLEOTIDE SEQUENCE</scope>
</reference>
<protein>
    <recommendedName>
        <fullName evidence="2">receptor protein-tyrosine kinase</fullName>
        <ecNumber evidence="2">2.7.10.1</ecNumber>
    </recommendedName>
</protein>
<feature type="domain" description="Protein kinase" evidence="23">
    <location>
        <begin position="701"/>
        <end position="979"/>
    </location>
</feature>
<feature type="binding site" evidence="20">
    <location>
        <position position="736"/>
    </location>
    <ligand>
        <name>ATP</name>
        <dbReference type="ChEBI" id="CHEBI:30616"/>
    </ligand>
</feature>
<dbReference type="EMBL" id="OU963864">
    <property type="protein sequence ID" value="CAH0386934.1"/>
    <property type="molecule type" value="Genomic_DNA"/>
</dbReference>
<dbReference type="InterPro" id="IPR020635">
    <property type="entry name" value="Tyr_kinase_cat_dom"/>
</dbReference>
<feature type="transmembrane region" description="Helical" evidence="22">
    <location>
        <begin position="644"/>
        <end position="668"/>
    </location>
</feature>
<dbReference type="PROSITE" id="PS50011">
    <property type="entry name" value="PROTEIN_KINASE_DOM"/>
    <property type="match status" value="1"/>
</dbReference>
<evidence type="ECO:0000256" key="8">
    <source>
        <dbReference type="ARBA" id="ARBA00022741"/>
    </source>
</evidence>
<keyword evidence="8 20" id="KW-0547">Nucleotide-binding</keyword>
<evidence type="ECO:0000256" key="13">
    <source>
        <dbReference type="ARBA" id="ARBA00023137"/>
    </source>
</evidence>
<dbReference type="PROSITE" id="PS00107">
    <property type="entry name" value="PROTEIN_KINASE_ATP"/>
    <property type="match status" value="1"/>
</dbReference>
<evidence type="ECO:0000256" key="6">
    <source>
        <dbReference type="ARBA" id="ARBA00022729"/>
    </source>
</evidence>
<dbReference type="InterPro" id="IPR050122">
    <property type="entry name" value="RTK"/>
</dbReference>
<dbReference type="GO" id="GO:0004714">
    <property type="term" value="F:transmembrane receptor protein tyrosine kinase activity"/>
    <property type="evidence" value="ECO:0007669"/>
    <property type="project" value="UniProtKB-EC"/>
</dbReference>
<dbReference type="GO" id="GO:0005524">
    <property type="term" value="F:ATP binding"/>
    <property type="evidence" value="ECO:0007669"/>
    <property type="project" value="UniProtKB-UniRule"/>
</dbReference>
<dbReference type="FunFam" id="1.10.510.10:FF:000462">
    <property type="entry name" value="Receptor tyrosine kinase"/>
    <property type="match status" value="1"/>
</dbReference>
<dbReference type="InterPro" id="IPR001245">
    <property type="entry name" value="Ser-Thr/Tyr_kinase_cat_dom"/>
</dbReference>
<evidence type="ECO:0000256" key="19">
    <source>
        <dbReference type="ARBA" id="ARBA00056965"/>
    </source>
</evidence>
<feature type="region of interest" description="Disordered" evidence="21">
    <location>
        <begin position="129"/>
        <end position="252"/>
    </location>
</feature>
<evidence type="ECO:0000256" key="22">
    <source>
        <dbReference type="SAM" id="Phobius"/>
    </source>
</evidence>
<feature type="region of interest" description="Disordered" evidence="21">
    <location>
        <begin position="450"/>
        <end position="568"/>
    </location>
</feature>
<keyword evidence="4" id="KW-0808">Transferase</keyword>
<keyword evidence="13" id="KW-0829">Tyrosine-protein kinase</keyword>
<name>A0A9P0F0M5_BEMTA</name>
<feature type="compositionally biased region" description="Polar residues" evidence="21">
    <location>
        <begin position="405"/>
        <end position="415"/>
    </location>
</feature>
<evidence type="ECO:0000256" key="18">
    <source>
        <dbReference type="ARBA" id="ARBA00051243"/>
    </source>
</evidence>
<dbReference type="SMART" id="SM00219">
    <property type="entry name" value="TyrKc"/>
    <property type="match status" value="1"/>
</dbReference>
<keyword evidence="16" id="KW-0325">Glycoprotein</keyword>
<keyword evidence="10 20" id="KW-0067">ATP-binding</keyword>
<evidence type="ECO:0000256" key="1">
    <source>
        <dbReference type="ARBA" id="ARBA00004167"/>
    </source>
</evidence>
<dbReference type="SUPFAM" id="SSF56112">
    <property type="entry name" value="Protein kinase-like (PK-like)"/>
    <property type="match status" value="1"/>
</dbReference>
<comment type="function">
    <text evidence="19">Receptor for basic fibroblast growth factor.</text>
</comment>
<evidence type="ECO:0000313" key="24">
    <source>
        <dbReference type="EMBL" id="CAH0386934.1"/>
    </source>
</evidence>
<proteinExistence type="predicted"/>
<keyword evidence="3" id="KW-0597">Phosphoprotein</keyword>
<evidence type="ECO:0000256" key="21">
    <source>
        <dbReference type="SAM" id="MobiDB-lite"/>
    </source>
</evidence>
<keyword evidence="12 22" id="KW-0472">Membrane</keyword>
<dbReference type="PANTHER" id="PTHR24416">
    <property type="entry name" value="TYROSINE-PROTEIN KINASE RECEPTOR"/>
    <property type="match status" value="1"/>
</dbReference>
<dbReference type="PRINTS" id="PR00109">
    <property type="entry name" value="TYRKINASE"/>
</dbReference>
<sequence>MDDIQLRRLKVRLFAYINKWRGRVDEPGADVRPDDAAPVDQASADQLQREAGRPVAEAERARVGAGAGVGGRLKKTAAAHQNGHGPPLPPLDDEAPPEMIYLNSNASALYHSKEKQNKIGKNFRSWTEIESREEQTESKNVVVKSRESASTETKEAVSSEKLDDTETLGCEGLELCSGEVPTARRAPDPPTSRDKLAEPTPKRKERLLSTRERNTTEVTPARHRGSIVPLFHTTESSPGWEGRSKKRRISSTIPTSVSTEVFPQTMSYSLYNHFRPIDQEVPQEAIMPFLDFGRKLAPPSGVNSLEISPERARRPSSTTARTEDDLHDEMDVTLDRKAVERNSAPKLRVRSRGSSIAGLFRKAAAPSPVLAAARIDCAKILKRRTFQHTDEYKQCLSMEPVVDNETSTDVQASNHKYSDDNEPPKVSSVYEIVNISNKSKSDDKLYHYEVEPSTTNSSEPPHAAEVTSGSEISTRVTSLTSSTPRRDTTTRAASRSPGATERSFGRTSTTVVTGKPASARTAETPSGEQTQRSYLDSSLLRTSVDPMLTASHQRDTPKTTPSPQPEVTEAIESEDNFTSVVYEIHATPDNVTPPQYFFREQTTDPPQLTTTKYPFPAVVNTKNTTVLQPLEEAGPIYPDGLGTFTYVLAFIAMVPLILGAVVVARLILGYNKKKGWEMEKTGGLTIVPTPSSKWEFPREKLRLQTVLGQGNFGQVWKAEADDLSGHAGLTRLVAVKTVKEGASSKEREDLLRELGIMQDLGSHPNVVQLLGCCTEKEPYLLIMEYVMYGKLLSFLRDQRTRAQYYNFSDNGENLTSRDLTVFAYCVARGMDYLVSKGIIHRDLAARNVLVDHNKLCKIADFGMSRNVRDTGQIYEQRHSRGALPIRWMAPESLHYSLFTHKTDVWSFGILVWEIVTLGLTPYQSMEARDVMRRIRTGYRLERPSHCRTELYQVMVDCWRANPADRPTFAELKKALCALLENNEYEGNYVDLESLADEMHRQG</sequence>
<feature type="compositionally biased region" description="Basic and acidic residues" evidence="21">
    <location>
        <begin position="47"/>
        <end position="62"/>
    </location>
</feature>
<dbReference type="EC" id="2.7.10.1" evidence="2"/>
<keyword evidence="6" id="KW-0732">Signal</keyword>
<dbReference type="CDD" id="cd00192">
    <property type="entry name" value="PTKc"/>
    <property type="match status" value="1"/>
</dbReference>
<dbReference type="Gene3D" id="1.10.510.10">
    <property type="entry name" value="Transferase(Phosphotransferase) domain 1"/>
    <property type="match status" value="1"/>
</dbReference>
<feature type="compositionally biased region" description="Polar residues" evidence="21">
    <location>
        <begin position="467"/>
        <end position="476"/>
    </location>
</feature>
<feature type="region of interest" description="Disordered" evidence="21">
    <location>
        <begin position="405"/>
        <end position="425"/>
    </location>
</feature>
<dbReference type="PROSITE" id="PS00109">
    <property type="entry name" value="PROTEIN_KINASE_TYR"/>
    <property type="match status" value="1"/>
</dbReference>
<dbReference type="Gene3D" id="3.30.200.20">
    <property type="entry name" value="Phosphorylase Kinase, domain 1"/>
    <property type="match status" value="1"/>
</dbReference>
<feature type="compositionally biased region" description="Basic and acidic residues" evidence="21">
    <location>
        <begin position="185"/>
        <end position="215"/>
    </location>
</feature>
<feature type="compositionally biased region" description="Basic and acidic residues" evidence="21">
    <location>
        <begin position="24"/>
        <end position="35"/>
    </location>
</feature>
<keyword evidence="15" id="KW-0675">Receptor</keyword>
<dbReference type="Pfam" id="PF07714">
    <property type="entry name" value="PK_Tyr_Ser-Thr"/>
    <property type="match status" value="1"/>
</dbReference>
<keyword evidence="14" id="KW-1015">Disulfide bond</keyword>
<feature type="compositionally biased region" description="Polar residues" evidence="21">
    <location>
        <begin position="521"/>
        <end position="541"/>
    </location>
</feature>
<evidence type="ECO:0000256" key="20">
    <source>
        <dbReference type="PROSITE-ProRule" id="PRU10141"/>
    </source>
</evidence>
<gene>
    <name evidence="24" type="ORF">BEMITA_LOCUS5998</name>
</gene>
<accession>A0A9P0F0M5</accession>
<dbReference type="InterPro" id="IPR011009">
    <property type="entry name" value="Kinase-like_dom_sf"/>
</dbReference>
<dbReference type="InterPro" id="IPR000719">
    <property type="entry name" value="Prot_kinase_dom"/>
</dbReference>
<comment type="subcellular location">
    <subcellularLocation>
        <location evidence="1">Membrane</location>
        <topology evidence="1">Single-pass membrane protein</topology>
    </subcellularLocation>
</comment>
<keyword evidence="25" id="KW-1185">Reference proteome</keyword>
<feature type="region of interest" description="Disordered" evidence="21">
    <location>
        <begin position="24"/>
        <end position="88"/>
    </location>
</feature>
<dbReference type="PANTHER" id="PTHR24416:SF481">
    <property type="entry name" value="TIE-LIKE RECEPTOR TYROSINE KINASE"/>
    <property type="match status" value="1"/>
</dbReference>
<dbReference type="FunFam" id="3.30.200.20:FF:000593">
    <property type="entry name" value="Predicted protein"/>
    <property type="match status" value="1"/>
</dbReference>
<keyword evidence="17" id="KW-0393">Immunoglobulin domain</keyword>
<keyword evidence="7" id="KW-0677">Repeat</keyword>
<keyword evidence="5 22" id="KW-0812">Transmembrane</keyword>
<evidence type="ECO:0000256" key="7">
    <source>
        <dbReference type="ARBA" id="ARBA00022737"/>
    </source>
</evidence>
<evidence type="ECO:0000259" key="23">
    <source>
        <dbReference type="PROSITE" id="PS50011"/>
    </source>
</evidence>
<organism evidence="24 25">
    <name type="scientific">Bemisia tabaci</name>
    <name type="common">Sweetpotato whitefly</name>
    <name type="synonym">Aleurodes tabaci</name>
    <dbReference type="NCBI Taxonomy" id="7038"/>
    <lineage>
        <taxon>Eukaryota</taxon>
        <taxon>Metazoa</taxon>
        <taxon>Ecdysozoa</taxon>
        <taxon>Arthropoda</taxon>
        <taxon>Hexapoda</taxon>
        <taxon>Insecta</taxon>
        <taxon>Pterygota</taxon>
        <taxon>Neoptera</taxon>
        <taxon>Paraneoptera</taxon>
        <taxon>Hemiptera</taxon>
        <taxon>Sternorrhyncha</taxon>
        <taxon>Aleyrodoidea</taxon>
        <taxon>Aleyrodidae</taxon>
        <taxon>Aleyrodinae</taxon>
        <taxon>Bemisia</taxon>
    </lineage>
</organism>